<dbReference type="InterPro" id="IPR015421">
    <property type="entry name" value="PyrdxlP-dep_Trfase_major"/>
</dbReference>
<comment type="similarity">
    <text evidence="1">In the C-terminal section; belongs to the class-I pyridoxal-phosphate-dependent aminotransferase family.</text>
</comment>
<dbReference type="CDD" id="cd07377">
    <property type="entry name" value="WHTH_GntR"/>
    <property type="match status" value="1"/>
</dbReference>
<reference evidence="7" key="1">
    <citation type="submission" date="2019-11" db="EMBL/GenBank/DDBJ databases">
        <authorList>
            <person name="Feng L."/>
        </authorList>
    </citation>
    <scope>NUCLEOTIDE SEQUENCE</scope>
    <source>
        <strain evidence="7">CParaputrificumLFYP93</strain>
    </source>
</reference>
<keyword evidence="4" id="KW-0238">DNA-binding</keyword>
<dbReference type="CDD" id="cd00609">
    <property type="entry name" value="AAT_like"/>
    <property type="match status" value="1"/>
</dbReference>
<evidence type="ECO:0000256" key="2">
    <source>
        <dbReference type="ARBA" id="ARBA00022898"/>
    </source>
</evidence>
<dbReference type="InterPro" id="IPR004839">
    <property type="entry name" value="Aminotransferase_I/II_large"/>
</dbReference>
<dbReference type="Pfam" id="PF00155">
    <property type="entry name" value="Aminotran_1_2"/>
    <property type="match status" value="1"/>
</dbReference>
<dbReference type="PROSITE" id="PS50949">
    <property type="entry name" value="HTH_GNTR"/>
    <property type="match status" value="1"/>
</dbReference>
<name>A0A6N3EPF9_9CLOT</name>
<protein>
    <submittedName>
        <fullName evidence="7">Putative HTH-type transcriptional regulator YjiR</fullName>
    </submittedName>
</protein>
<keyword evidence="3" id="KW-0805">Transcription regulation</keyword>
<evidence type="ECO:0000256" key="1">
    <source>
        <dbReference type="ARBA" id="ARBA00005384"/>
    </source>
</evidence>
<dbReference type="GO" id="GO:0030170">
    <property type="term" value="F:pyridoxal phosphate binding"/>
    <property type="evidence" value="ECO:0007669"/>
    <property type="project" value="InterPro"/>
</dbReference>
<dbReference type="SUPFAM" id="SSF53383">
    <property type="entry name" value="PLP-dependent transferases"/>
    <property type="match status" value="1"/>
</dbReference>
<dbReference type="SUPFAM" id="SSF46785">
    <property type="entry name" value="Winged helix' DNA-binding domain"/>
    <property type="match status" value="1"/>
</dbReference>
<sequence>MFIISKLYEKIIKDIEEGIEKGVYTVGKKIPSVRELSKMYNCSINTVIKAYDTLKNNHVIYANPKSGYYIVENINKINISTSDTINFYSGNTLIGDMNIPDLKHCLNWAGDLYKNNSLDSNHTGVDSLKDASLRYLSNFQVFTKKENLFITMGTVQTLNLLIDMNFPNNKTKILLEQPSYGHFLDNLKMLNIDIMGIERNEDGINLNKLEKIFKEEPIKFFYTIPRHHNPLGTTLKKSQRKAIAKLAAKYDVYIVEDDYFSDIYTDEKYDPIYSYSDFTHVIYLKSFSKIMPWMRVGVSVMPNNLIDSFKNHIKKLDIRYYISPSLLSQATLEIYIRSNILKKHSDVITNDLKKKHEILSNELLSLKNIGINCFSDISGFYSYIFLPDHINEDILIKELRNNKVIVGPGKRCFINNSFYKKGIRLSISSVSTKDIINGLNIIKKCLINS</sequence>
<dbReference type="RefSeq" id="WP_156561628.1">
    <property type="nucleotide sequence ID" value="NZ_CACRTV010000056.1"/>
</dbReference>
<gene>
    <name evidence="7" type="primary">yjiR</name>
    <name evidence="7" type="ORF">CPLFYP93_00114</name>
</gene>
<dbReference type="Pfam" id="PF00392">
    <property type="entry name" value="GntR"/>
    <property type="match status" value="1"/>
</dbReference>
<feature type="domain" description="HTH gntR-type" evidence="6">
    <location>
        <begin position="5"/>
        <end position="73"/>
    </location>
</feature>
<dbReference type="InterPro" id="IPR000524">
    <property type="entry name" value="Tscrpt_reg_HTH_GntR"/>
</dbReference>
<dbReference type="SMART" id="SM00345">
    <property type="entry name" value="HTH_GNTR"/>
    <property type="match status" value="1"/>
</dbReference>
<dbReference type="PANTHER" id="PTHR46577:SF1">
    <property type="entry name" value="HTH-TYPE TRANSCRIPTIONAL REGULATORY PROTEIN GABR"/>
    <property type="match status" value="1"/>
</dbReference>
<dbReference type="InterPro" id="IPR036390">
    <property type="entry name" value="WH_DNA-bd_sf"/>
</dbReference>
<evidence type="ECO:0000256" key="5">
    <source>
        <dbReference type="ARBA" id="ARBA00023163"/>
    </source>
</evidence>
<dbReference type="InterPro" id="IPR051446">
    <property type="entry name" value="HTH_trans_reg/aminotransferase"/>
</dbReference>
<proteinExistence type="inferred from homology"/>
<evidence type="ECO:0000313" key="7">
    <source>
        <dbReference type="EMBL" id="VYU43536.1"/>
    </source>
</evidence>
<dbReference type="EMBL" id="CACRTV010000056">
    <property type="protein sequence ID" value="VYU43536.1"/>
    <property type="molecule type" value="Genomic_DNA"/>
</dbReference>
<organism evidence="7">
    <name type="scientific">Clostridium paraputrificum</name>
    <dbReference type="NCBI Taxonomy" id="29363"/>
    <lineage>
        <taxon>Bacteria</taxon>
        <taxon>Bacillati</taxon>
        <taxon>Bacillota</taxon>
        <taxon>Clostridia</taxon>
        <taxon>Eubacteriales</taxon>
        <taxon>Clostridiaceae</taxon>
        <taxon>Clostridium</taxon>
    </lineage>
</organism>
<dbReference type="Gene3D" id="1.10.10.10">
    <property type="entry name" value="Winged helix-like DNA-binding domain superfamily/Winged helix DNA-binding domain"/>
    <property type="match status" value="1"/>
</dbReference>
<dbReference type="InterPro" id="IPR036388">
    <property type="entry name" value="WH-like_DNA-bd_sf"/>
</dbReference>
<dbReference type="GO" id="GO:0003677">
    <property type="term" value="F:DNA binding"/>
    <property type="evidence" value="ECO:0007669"/>
    <property type="project" value="UniProtKB-KW"/>
</dbReference>
<accession>A0A6N3EPF9</accession>
<keyword evidence="5" id="KW-0804">Transcription</keyword>
<dbReference type="PANTHER" id="PTHR46577">
    <property type="entry name" value="HTH-TYPE TRANSCRIPTIONAL REGULATORY PROTEIN GABR"/>
    <property type="match status" value="1"/>
</dbReference>
<evidence type="ECO:0000259" key="6">
    <source>
        <dbReference type="PROSITE" id="PS50949"/>
    </source>
</evidence>
<evidence type="ECO:0000256" key="4">
    <source>
        <dbReference type="ARBA" id="ARBA00023125"/>
    </source>
</evidence>
<dbReference type="GO" id="GO:0003700">
    <property type="term" value="F:DNA-binding transcription factor activity"/>
    <property type="evidence" value="ECO:0007669"/>
    <property type="project" value="InterPro"/>
</dbReference>
<keyword evidence="2" id="KW-0663">Pyridoxal phosphate</keyword>
<dbReference type="InterPro" id="IPR015424">
    <property type="entry name" value="PyrdxlP-dep_Trfase"/>
</dbReference>
<dbReference type="Gene3D" id="3.40.640.10">
    <property type="entry name" value="Type I PLP-dependent aspartate aminotransferase-like (Major domain)"/>
    <property type="match status" value="1"/>
</dbReference>
<evidence type="ECO:0000256" key="3">
    <source>
        <dbReference type="ARBA" id="ARBA00023015"/>
    </source>
</evidence>
<dbReference type="AlphaFoldDB" id="A0A6N3EPF9"/>